<dbReference type="OrthoDB" id="5198469at2"/>
<keyword evidence="1" id="KW-1133">Transmembrane helix</keyword>
<keyword evidence="1" id="KW-0472">Membrane</keyword>
<keyword evidence="1" id="KW-0812">Transmembrane</keyword>
<protein>
    <submittedName>
        <fullName evidence="2">Uncharacterized protein</fullName>
    </submittedName>
</protein>
<sequence length="129" mass="13769">MKTRVILTIVGAITATPALALFWPRLLASSYGLSDPDPMTTALLQHRGVLQLALGAAIIWGAFFLPVRVPAAATAVITKTAFLALTVVDVRMRADMNLISLVFDPLAIVILGVVIVLHFRESPRTPAPA</sequence>
<dbReference type="EMBL" id="LT607412">
    <property type="protein sequence ID" value="SCE77220.1"/>
    <property type="molecule type" value="Genomic_DNA"/>
</dbReference>
<evidence type="ECO:0000256" key="1">
    <source>
        <dbReference type="SAM" id="Phobius"/>
    </source>
</evidence>
<dbReference type="Proteomes" id="UP000198243">
    <property type="component" value="Chromosome I"/>
</dbReference>
<accession>A0A1C4UZP1</accession>
<name>A0A1C4UZP1_9ACTN</name>
<proteinExistence type="predicted"/>
<organism evidence="2 3">
    <name type="scientific">Micromonospora coriariae</name>
    <dbReference type="NCBI Taxonomy" id="285665"/>
    <lineage>
        <taxon>Bacteria</taxon>
        <taxon>Bacillati</taxon>
        <taxon>Actinomycetota</taxon>
        <taxon>Actinomycetes</taxon>
        <taxon>Micromonosporales</taxon>
        <taxon>Micromonosporaceae</taxon>
        <taxon>Micromonospora</taxon>
    </lineage>
</organism>
<dbReference type="AlphaFoldDB" id="A0A1C4UZP1"/>
<feature type="transmembrane region" description="Helical" evidence="1">
    <location>
        <begin position="98"/>
        <end position="119"/>
    </location>
</feature>
<gene>
    <name evidence="2" type="ORF">GA0070607_1374</name>
</gene>
<evidence type="ECO:0000313" key="2">
    <source>
        <dbReference type="EMBL" id="SCE77220.1"/>
    </source>
</evidence>
<dbReference type="RefSeq" id="WP_089017409.1">
    <property type="nucleotide sequence ID" value="NZ_LT607412.1"/>
</dbReference>
<reference evidence="3" key="1">
    <citation type="submission" date="2016-06" db="EMBL/GenBank/DDBJ databases">
        <authorList>
            <person name="Varghese N."/>
            <person name="Submissions Spin"/>
        </authorList>
    </citation>
    <scope>NUCLEOTIDE SEQUENCE [LARGE SCALE GENOMIC DNA]</scope>
    <source>
        <strain evidence="3">DSM 44875</strain>
    </source>
</reference>
<keyword evidence="3" id="KW-1185">Reference proteome</keyword>
<evidence type="ECO:0000313" key="3">
    <source>
        <dbReference type="Proteomes" id="UP000198243"/>
    </source>
</evidence>
<feature type="transmembrane region" description="Helical" evidence="1">
    <location>
        <begin position="44"/>
        <end position="65"/>
    </location>
</feature>